<evidence type="ECO:0000256" key="2">
    <source>
        <dbReference type="ARBA" id="ARBA00009748"/>
    </source>
</evidence>
<feature type="signal peptide" evidence="9">
    <location>
        <begin position="1"/>
        <end position="27"/>
    </location>
</feature>
<accession>A0A6N2KSC8</accession>
<dbReference type="InterPro" id="IPR016140">
    <property type="entry name" value="Bifunc_inhib/LTP/seed_store"/>
</dbReference>
<name>A0A6N2KSC8_SALVM</name>
<evidence type="ECO:0000256" key="8">
    <source>
        <dbReference type="ARBA" id="ARBA00023288"/>
    </source>
</evidence>
<protein>
    <recommendedName>
        <fullName evidence="10">Bifunctional inhibitor/plant lipid transfer protein/seed storage helical domain-containing protein</fullName>
    </recommendedName>
</protein>
<keyword evidence="3" id="KW-1003">Cell membrane</keyword>
<reference evidence="11" key="1">
    <citation type="submission" date="2019-03" db="EMBL/GenBank/DDBJ databases">
        <authorList>
            <person name="Mank J."/>
            <person name="Almeida P."/>
        </authorList>
    </citation>
    <scope>NUCLEOTIDE SEQUENCE</scope>
    <source>
        <strain evidence="11">78183</strain>
    </source>
</reference>
<dbReference type="GO" id="GO:0005886">
    <property type="term" value="C:plasma membrane"/>
    <property type="evidence" value="ECO:0007669"/>
    <property type="project" value="UniProtKB-SubCell"/>
</dbReference>
<dbReference type="GO" id="GO:0006869">
    <property type="term" value="P:lipid transport"/>
    <property type="evidence" value="ECO:0007669"/>
    <property type="project" value="InterPro"/>
</dbReference>
<feature type="chain" id="PRO_5026651384" description="Bifunctional inhibitor/plant lipid transfer protein/seed storage helical domain-containing protein" evidence="9">
    <location>
        <begin position="28"/>
        <end position="149"/>
    </location>
</feature>
<evidence type="ECO:0000256" key="3">
    <source>
        <dbReference type="ARBA" id="ARBA00022475"/>
    </source>
</evidence>
<dbReference type="Pfam" id="PF14368">
    <property type="entry name" value="LTP_2"/>
    <property type="match status" value="1"/>
</dbReference>
<comment type="subcellular location">
    <subcellularLocation>
        <location evidence="1">Cell membrane</location>
        <topology evidence="1">Lipid-anchor</topology>
        <topology evidence="1">GPI-anchor</topology>
    </subcellularLocation>
</comment>
<sequence>MASSLKISMVAMMVVLFFSSPATLTKAQDPSTSCASKLIPCQPYLTTTTQPPGSCCNSIKEAVAKELPCLCKIYNDPNLFKSLGLNVSQAIMLSQRCGVTTDLSNCSASAASPTGSAVPGKDGENDGSRISWTGFSGLLLVLSVASLLY</sequence>
<keyword evidence="6" id="KW-1015">Disulfide bond</keyword>
<proteinExistence type="inferred from homology"/>
<dbReference type="CDD" id="cd00010">
    <property type="entry name" value="AAI_LTSS"/>
    <property type="match status" value="1"/>
</dbReference>
<evidence type="ECO:0000259" key="10">
    <source>
        <dbReference type="Pfam" id="PF14368"/>
    </source>
</evidence>
<evidence type="ECO:0000313" key="11">
    <source>
        <dbReference type="EMBL" id="VFU30917.1"/>
    </source>
</evidence>
<keyword evidence="4" id="KW-0472">Membrane</keyword>
<keyword evidence="8" id="KW-0449">Lipoprotein</keyword>
<evidence type="ECO:0000256" key="7">
    <source>
        <dbReference type="ARBA" id="ARBA00023180"/>
    </source>
</evidence>
<evidence type="ECO:0000256" key="4">
    <source>
        <dbReference type="ARBA" id="ARBA00022622"/>
    </source>
</evidence>
<keyword evidence="4" id="KW-0336">GPI-anchor</keyword>
<dbReference type="EMBL" id="CAADRP010000668">
    <property type="protein sequence ID" value="VFU30917.1"/>
    <property type="molecule type" value="Genomic_DNA"/>
</dbReference>
<keyword evidence="7" id="KW-0325">Glycoprotein</keyword>
<evidence type="ECO:0000256" key="5">
    <source>
        <dbReference type="ARBA" id="ARBA00022729"/>
    </source>
</evidence>
<comment type="similarity">
    <text evidence="2">Belongs to the plant LTP family.</text>
</comment>
<evidence type="ECO:0000256" key="6">
    <source>
        <dbReference type="ARBA" id="ARBA00023157"/>
    </source>
</evidence>
<evidence type="ECO:0000256" key="9">
    <source>
        <dbReference type="SAM" id="SignalP"/>
    </source>
</evidence>
<dbReference type="InterPro" id="IPR000528">
    <property type="entry name" value="Plant_nsLTP"/>
</dbReference>
<dbReference type="GO" id="GO:0008289">
    <property type="term" value="F:lipid binding"/>
    <property type="evidence" value="ECO:0007669"/>
    <property type="project" value="InterPro"/>
</dbReference>
<dbReference type="InterPro" id="IPR036312">
    <property type="entry name" value="Bifun_inhib/LTP/seed_sf"/>
</dbReference>
<dbReference type="GO" id="GO:0098552">
    <property type="term" value="C:side of membrane"/>
    <property type="evidence" value="ECO:0007669"/>
    <property type="project" value="UniProtKB-KW"/>
</dbReference>
<dbReference type="PRINTS" id="PR00382">
    <property type="entry name" value="LIPIDTRNSFER"/>
</dbReference>
<organism evidence="11">
    <name type="scientific">Salix viminalis</name>
    <name type="common">Common osier</name>
    <name type="synonym">Basket willow</name>
    <dbReference type="NCBI Taxonomy" id="40686"/>
    <lineage>
        <taxon>Eukaryota</taxon>
        <taxon>Viridiplantae</taxon>
        <taxon>Streptophyta</taxon>
        <taxon>Embryophyta</taxon>
        <taxon>Tracheophyta</taxon>
        <taxon>Spermatophyta</taxon>
        <taxon>Magnoliopsida</taxon>
        <taxon>eudicotyledons</taxon>
        <taxon>Gunneridae</taxon>
        <taxon>Pentapetalae</taxon>
        <taxon>rosids</taxon>
        <taxon>fabids</taxon>
        <taxon>Malpighiales</taxon>
        <taxon>Salicaceae</taxon>
        <taxon>Saliceae</taxon>
        <taxon>Salix</taxon>
    </lineage>
</organism>
<dbReference type="InterPro" id="IPR043325">
    <property type="entry name" value="LTSS"/>
</dbReference>
<evidence type="ECO:0000256" key="1">
    <source>
        <dbReference type="ARBA" id="ARBA00004609"/>
    </source>
</evidence>
<feature type="domain" description="Bifunctional inhibitor/plant lipid transfer protein/seed storage helical" evidence="10">
    <location>
        <begin position="22"/>
        <end position="106"/>
    </location>
</feature>
<dbReference type="SUPFAM" id="SSF47699">
    <property type="entry name" value="Bifunctional inhibitor/lipid-transfer protein/seed storage 2S albumin"/>
    <property type="match status" value="1"/>
</dbReference>
<keyword evidence="5 9" id="KW-0732">Signal</keyword>
<dbReference type="PANTHER" id="PTHR33044">
    <property type="entry name" value="BIFUNCTIONAL INHIBITOR/LIPID-TRANSFER PROTEIN/SEED STORAGE 2S ALBUMIN SUPERFAMILY PROTEIN-RELATED"/>
    <property type="match status" value="1"/>
</dbReference>
<gene>
    <name evidence="11" type="ORF">SVIM_LOCUS124880</name>
</gene>
<dbReference type="AlphaFoldDB" id="A0A6N2KSC8"/>
<dbReference type="Gene3D" id="1.10.110.10">
    <property type="entry name" value="Plant lipid-transfer and hydrophobic proteins"/>
    <property type="match status" value="1"/>
</dbReference>